<dbReference type="RefSeq" id="XP_007404313.1">
    <property type="nucleotide sequence ID" value="XM_007404251.1"/>
</dbReference>
<name>F4R6V6_MELLP</name>
<dbReference type="VEuPathDB" id="FungiDB:MELLADRAFT_73934"/>
<feature type="compositionally biased region" description="Low complexity" evidence="1">
    <location>
        <begin position="10"/>
        <end position="22"/>
    </location>
</feature>
<accession>F4R6V6</accession>
<protein>
    <submittedName>
        <fullName evidence="2">Uncharacterized protein</fullName>
    </submittedName>
</protein>
<dbReference type="EMBL" id="GL883091">
    <property type="protein sequence ID" value="EGG11938.1"/>
    <property type="molecule type" value="Genomic_DNA"/>
</dbReference>
<reference evidence="3" key="1">
    <citation type="journal article" date="2011" name="Proc. Natl. Acad. Sci. U.S.A.">
        <title>Obligate biotrophy features unraveled by the genomic analysis of rust fungi.</title>
        <authorList>
            <person name="Duplessis S."/>
            <person name="Cuomo C.A."/>
            <person name="Lin Y.-C."/>
            <person name="Aerts A."/>
            <person name="Tisserant E."/>
            <person name="Veneault-Fourrey C."/>
            <person name="Joly D.L."/>
            <person name="Hacquard S."/>
            <person name="Amselem J."/>
            <person name="Cantarel B.L."/>
            <person name="Chiu R."/>
            <person name="Coutinho P.M."/>
            <person name="Feau N."/>
            <person name="Field M."/>
            <person name="Frey P."/>
            <person name="Gelhaye E."/>
            <person name="Goldberg J."/>
            <person name="Grabherr M.G."/>
            <person name="Kodira C.D."/>
            <person name="Kohler A."/>
            <person name="Kuees U."/>
            <person name="Lindquist E.A."/>
            <person name="Lucas S.M."/>
            <person name="Mago R."/>
            <person name="Mauceli E."/>
            <person name="Morin E."/>
            <person name="Murat C."/>
            <person name="Pangilinan J.L."/>
            <person name="Park R."/>
            <person name="Pearson M."/>
            <person name="Quesneville H."/>
            <person name="Rouhier N."/>
            <person name="Sakthikumar S."/>
            <person name="Salamov A.A."/>
            <person name="Schmutz J."/>
            <person name="Selles B."/>
            <person name="Shapiro H."/>
            <person name="Tanguay P."/>
            <person name="Tuskan G.A."/>
            <person name="Henrissat B."/>
            <person name="Van de Peer Y."/>
            <person name="Rouze P."/>
            <person name="Ellis J.G."/>
            <person name="Dodds P.N."/>
            <person name="Schein J.E."/>
            <person name="Zhong S."/>
            <person name="Hamelin R.C."/>
            <person name="Grigoriev I.V."/>
            <person name="Szabo L.J."/>
            <person name="Martin F."/>
        </authorList>
    </citation>
    <scope>NUCLEOTIDE SEQUENCE [LARGE SCALE GENOMIC DNA]</scope>
    <source>
        <strain evidence="3">98AG31 / pathotype 3-4-7</strain>
    </source>
</reference>
<gene>
    <name evidence="2" type="ORF">MELLADRAFT_73934</name>
</gene>
<evidence type="ECO:0000313" key="3">
    <source>
        <dbReference type="Proteomes" id="UP000001072"/>
    </source>
</evidence>
<dbReference type="Proteomes" id="UP000001072">
    <property type="component" value="Unassembled WGS sequence"/>
</dbReference>
<dbReference type="InParanoid" id="F4R6V6"/>
<sequence>MQHSINPLQSSPSSRHVSTRSPIVTHNASHPYHTFTGASNGPGNGASRSPEIDIHRGRWPGHHVGAGQPYNIITEERRRGSSGNGSDGDLPGSLLGLNFNLTLGAGS</sequence>
<keyword evidence="3" id="KW-1185">Reference proteome</keyword>
<dbReference type="KEGG" id="mlr:MELLADRAFT_73934"/>
<feature type="region of interest" description="Disordered" evidence="1">
    <location>
        <begin position="1"/>
        <end position="94"/>
    </location>
</feature>
<evidence type="ECO:0000256" key="1">
    <source>
        <dbReference type="SAM" id="MobiDB-lite"/>
    </source>
</evidence>
<dbReference type="AlphaFoldDB" id="F4R6V6"/>
<evidence type="ECO:0000313" key="2">
    <source>
        <dbReference type="EMBL" id="EGG11938.1"/>
    </source>
</evidence>
<proteinExistence type="predicted"/>
<dbReference type="GeneID" id="18932507"/>
<dbReference type="HOGENOM" id="CLU_2210592_0_0_1"/>
<organism evidence="3">
    <name type="scientific">Melampsora larici-populina (strain 98AG31 / pathotype 3-4-7)</name>
    <name type="common">Poplar leaf rust fungus</name>
    <dbReference type="NCBI Taxonomy" id="747676"/>
    <lineage>
        <taxon>Eukaryota</taxon>
        <taxon>Fungi</taxon>
        <taxon>Dikarya</taxon>
        <taxon>Basidiomycota</taxon>
        <taxon>Pucciniomycotina</taxon>
        <taxon>Pucciniomycetes</taxon>
        <taxon>Pucciniales</taxon>
        <taxon>Melampsoraceae</taxon>
        <taxon>Melampsora</taxon>
    </lineage>
</organism>